<evidence type="ECO:0000256" key="3">
    <source>
        <dbReference type="ARBA" id="ARBA00022989"/>
    </source>
</evidence>
<name>A0A8T0IAP5_CERPU</name>
<feature type="transmembrane region" description="Helical" evidence="6">
    <location>
        <begin position="419"/>
        <end position="439"/>
    </location>
</feature>
<comment type="caution">
    <text evidence="8">The sequence shown here is derived from an EMBL/GenBank/DDBJ whole genome shotgun (WGS) entry which is preliminary data.</text>
</comment>
<gene>
    <name evidence="8" type="ORF">KC19_4G200400</name>
</gene>
<keyword evidence="2 6" id="KW-0812">Transmembrane</keyword>
<feature type="chain" id="PRO_5035804987" description="IAA-alanine resistance protein 1" evidence="7">
    <location>
        <begin position="38"/>
        <end position="683"/>
    </location>
</feature>
<evidence type="ECO:0008006" key="10">
    <source>
        <dbReference type="Google" id="ProtNLM"/>
    </source>
</evidence>
<feature type="transmembrane region" description="Helical" evidence="6">
    <location>
        <begin position="350"/>
        <end position="369"/>
    </location>
</feature>
<feature type="compositionally biased region" description="Basic and acidic residues" evidence="5">
    <location>
        <begin position="259"/>
        <end position="273"/>
    </location>
</feature>
<feature type="transmembrane region" description="Helical" evidence="6">
    <location>
        <begin position="316"/>
        <end position="338"/>
    </location>
</feature>
<dbReference type="Pfam" id="PF02535">
    <property type="entry name" value="Zip"/>
    <property type="match status" value="1"/>
</dbReference>
<evidence type="ECO:0000256" key="1">
    <source>
        <dbReference type="ARBA" id="ARBA00004141"/>
    </source>
</evidence>
<feature type="compositionally biased region" description="Basic and acidic residues" evidence="5">
    <location>
        <begin position="209"/>
        <end position="228"/>
    </location>
</feature>
<dbReference type="AlphaFoldDB" id="A0A8T0IAP5"/>
<feature type="transmembrane region" description="Helical" evidence="6">
    <location>
        <begin position="662"/>
        <end position="682"/>
    </location>
</feature>
<dbReference type="PANTHER" id="PTHR16950:SF16">
    <property type="entry name" value="ZINC TRANSPORTER ZIP13"/>
    <property type="match status" value="1"/>
</dbReference>
<evidence type="ECO:0000256" key="7">
    <source>
        <dbReference type="SAM" id="SignalP"/>
    </source>
</evidence>
<dbReference type="Proteomes" id="UP000822688">
    <property type="component" value="Chromosome 4"/>
</dbReference>
<dbReference type="InterPro" id="IPR003689">
    <property type="entry name" value="ZIP"/>
</dbReference>
<proteinExistence type="predicted"/>
<dbReference type="GO" id="GO:0005385">
    <property type="term" value="F:zinc ion transmembrane transporter activity"/>
    <property type="evidence" value="ECO:0007669"/>
    <property type="project" value="TreeGrafter"/>
</dbReference>
<evidence type="ECO:0000256" key="6">
    <source>
        <dbReference type="SAM" id="Phobius"/>
    </source>
</evidence>
<feature type="signal peptide" evidence="7">
    <location>
        <begin position="1"/>
        <end position="37"/>
    </location>
</feature>
<feature type="region of interest" description="Disordered" evidence="5">
    <location>
        <begin position="209"/>
        <end position="273"/>
    </location>
</feature>
<feature type="compositionally biased region" description="Basic and acidic residues" evidence="5">
    <location>
        <begin position="380"/>
        <end position="392"/>
    </location>
</feature>
<feature type="region of interest" description="Disordered" evidence="5">
    <location>
        <begin position="450"/>
        <end position="473"/>
    </location>
</feature>
<keyword evidence="7" id="KW-0732">Signal</keyword>
<evidence type="ECO:0000256" key="4">
    <source>
        <dbReference type="ARBA" id="ARBA00023136"/>
    </source>
</evidence>
<keyword evidence="3 6" id="KW-1133">Transmembrane helix</keyword>
<evidence type="ECO:0000256" key="2">
    <source>
        <dbReference type="ARBA" id="ARBA00022692"/>
    </source>
</evidence>
<comment type="subcellular location">
    <subcellularLocation>
        <location evidence="1">Membrane</location>
        <topology evidence="1">Multi-pass membrane protein</topology>
    </subcellularLocation>
</comment>
<dbReference type="GO" id="GO:0006882">
    <property type="term" value="P:intracellular zinc ion homeostasis"/>
    <property type="evidence" value="ECO:0007669"/>
    <property type="project" value="TreeGrafter"/>
</dbReference>
<protein>
    <recommendedName>
        <fullName evidence="10">IAA-alanine resistance protein 1</fullName>
    </recommendedName>
</protein>
<organism evidence="8 9">
    <name type="scientific">Ceratodon purpureus</name>
    <name type="common">Fire moss</name>
    <name type="synonym">Dicranum purpureum</name>
    <dbReference type="NCBI Taxonomy" id="3225"/>
    <lineage>
        <taxon>Eukaryota</taxon>
        <taxon>Viridiplantae</taxon>
        <taxon>Streptophyta</taxon>
        <taxon>Embryophyta</taxon>
        <taxon>Bryophyta</taxon>
        <taxon>Bryophytina</taxon>
        <taxon>Bryopsida</taxon>
        <taxon>Dicranidae</taxon>
        <taxon>Pseudoditrichales</taxon>
        <taxon>Ditrichaceae</taxon>
        <taxon>Ceratodon</taxon>
    </lineage>
</organism>
<feature type="region of interest" description="Disordered" evidence="5">
    <location>
        <begin position="378"/>
        <end position="413"/>
    </location>
</feature>
<keyword evidence="4 6" id="KW-0472">Membrane</keyword>
<keyword evidence="9" id="KW-1185">Reference proteome</keyword>
<accession>A0A8T0IAP5</accession>
<feature type="transmembrane region" description="Helical" evidence="6">
    <location>
        <begin position="602"/>
        <end position="624"/>
    </location>
</feature>
<dbReference type="EMBL" id="CM026424">
    <property type="protein sequence ID" value="KAG0580800.1"/>
    <property type="molecule type" value="Genomic_DNA"/>
</dbReference>
<evidence type="ECO:0000313" key="9">
    <source>
        <dbReference type="Proteomes" id="UP000822688"/>
    </source>
</evidence>
<evidence type="ECO:0000256" key="5">
    <source>
        <dbReference type="SAM" id="MobiDB-lite"/>
    </source>
</evidence>
<reference evidence="8" key="1">
    <citation type="submission" date="2020-06" db="EMBL/GenBank/DDBJ databases">
        <title>WGS assembly of Ceratodon purpureus strain R40.</title>
        <authorList>
            <person name="Carey S.B."/>
            <person name="Jenkins J."/>
            <person name="Shu S."/>
            <person name="Lovell J.T."/>
            <person name="Sreedasyam A."/>
            <person name="Maumus F."/>
            <person name="Tiley G.P."/>
            <person name="Fernandez-Pozo N."/>
            <person name="Barry K."/>
            <person name="Chen C."/>
            <person name="Wang M."/>
            <person name="Lipzen A."/>
            <person name="Daum C."/>
            <person name="Saski C.A."/>
            <person name="Payton A.C."/>
            <person name="Mcbreen J.C."/>
            <person name="Conrad R.E."/>
            <person name="Kollar L.M."/>
            <person name="Olsson S."/>
            <person name="Huttunen S."/>
            <person name="Landis J.B."/>
            <person name="Wickett N.J."/>
            <person name="Johnson M.G."/>
            <person name="Rensing S.A."/>
            <person name="Grimwood J."/>
            <person name="Schmutz J."/>
            <person name="Mcdaniel S.F."/>
        </authorList>
    </citation>
    <scope>NUCLEOTIDE SEQUENCE</scope>
    <source>
        <strain evidence="8">R40</strain>
    </source>
</reference>
<dbReference type="GO" id="GO:0016020">
    <property type="term" value="C:membrane"/>
    <property type="evidence" value="ECO:0007669"/>
    <property type="project" value="UniProtKB-SubCell"/>
</dbReference>
<sequence>MAMAMGRRKTMGMAVKALILMMGMVLVPCAVIAKGEGEDPIHRALFDHIQEIRALTKNAQGEDVVEVEQGDGDWIGSSLGVVDQAVEAEPAGEEAEGEGDATGDLFAHIYAVQRQVEQEVKEEEVAEVRGVLEGVVLGGEKEEDVEEDGVVDPLVQERFKVLEAALKGLQDEADDKPKEFRVHGAEDGNLLEDFAQKVNLKLHRDPELEKGETHEHGHSDYLHGDNHGHGHHHHHDHDHDHDASGGFSRIGDACHHKHDRSDHSHGHQHGESVKTKGFVLPEKIAEEEDLLQYGFEKPGYSNAHQPNRLRGPELGVWLRAMGCSLLVSLASLICLMLLPCIVSNGKPSETVVNALASFGAGAMLGDAFLHQLPHAFGKSESAHSHDTHEHHHDHGHSHSHGHDHSPGGGHGHAHSLQDLSIGLAVLGGILLFFIVEKIVRRYEELSSHGGQRALGHSHHHHQKKKNEVKKLEDSDKIAAVGEVVALENKESKSLETKSSGIKKRKSGKKKDIALADSAILTAPTQPQQQLETSGGFVIGYLNLFSDAVHNFTDGMALGSAFLLHGTVGGWSRTLFLLAHELPQEVGDFGILVKSGFSVFEALAFNFLSALVALAGTAEALMLGGSLGHSSLIEGFIAGGFIYMSVGGVMPSMHDQGSSLTSTLSQLVPMVFGMGVAVVISLAE</sequence>
<evidence type="ECO:0000313" key="8">
    <source>
        <dbReference type="EMBL" id="KAG0580800.1"/>
    </source>
</evidence>
<feature type="compositionally biased region" description="Basic residues" evidence="5">
    <location>
        <begin position="455"/>
        <end position="467"/>
    </location>
</feature>
<feature type="transmembrane region" description="Helical" evidence="6">
    <location>
        <begin position="630"/>
        <end position="650"/>
    </location>
</feature>
<dbReference type="PANTHER" id="PTHR16950">
    <property type="entry name" value="ZINC TRANSPORTER SLC39A7 HISTIDINE-RICH MEMBRANE PROTEIN KE4"/>
    <property type="match status" value="1"/>
</dbReference>